<accession>A0A937VZY6</accession>
<gene>
    <name evidence="1" type="ORF">FJZ47_09975</name>
</gene>
<reference evidence="1" key="1">
    <citation type="submission" date="2019-03" db="EMBL/GenBank/DDBJ databases">
        <title>Lake Tanganyika Metagenome-Assembled Genomes (MAGs).</title>
        <authorList>
            <person name="Tran P."/>
        </authorList>
    </citation>
    <scope>NUCLEOTIDE SEQUENCE</scope>
    <source>
        <strain evidence="1">K_DeepCast_65m_m2_066</strain>
    </source>
</reference>
<dbReference type="EMBL" id="VGLS01000261">
    <property type="protein sequence ID" value="MBM3224117.1"/>
    <property type="molecule type" value="Genomic_DNA"/>
</dbReference>
<sequence>MARAQHAVDILYPGQIAPTWIETVRQQLQELHTVAQTTLWGQQTAQITQQMQQLVAMLDTFDGPAATKNALLRACLAEVQQRLAPPAAAPALLPRLRAASSAPLPALVRVPSGTALPSAHTLGQGFALAGHVIVHACAHAALPAASLPAEPSQAQAPVVLVTLMSGRNLWLECQRCHTRWTDLACLEPLEALTLHRQKITKFDRFCREHQCGDACAILVQYPSKRIERLHGTIVAIDYATRKIHVSVRRGETEQTYWRLCDHVYFGELEVQLTEAQRRQLETAGHQGLRPLGRTWYAMHDTPEARRFLQQQGIRY</sequence>
<comment type="caution">
    <text evidence="1">The sequence shown here is derived from an EMBL/GenBank/DDBJ whole genome shotgun (WGS) entry which is preliminary data.</text>
</comment>
<evidence type="ECO:0000313" key="2">
    <source>
        <dbReference type="Proteomes" id="UP000712673"/>
    </source>
</evidence>
<dbReference type="Proteomes" id="UP000712673">
    <property type="component" value="Unassembled WGS sequence"/>
</dbReference>
<proteinExistence type="predicted"/>
<organism evidence="1 2">
    <name type="scientific">Tectimicrobiota bacterium</name>
    <dbReference type="NCBI Taxonomy" id="2528274"/>
    <lineage>
        <taxon>Bacteria</taxon>
        <taxon>Pseudomonadati</taxon>
        <taxon>Nitrospinota/Tectimicrobiota group</taxon>
        <taxon>Candidatus Tectimicrobiota</taxon>
    </lineage>
</organism>
<dbReference type="AlphaFoldDB" id="A0A937VZY6"/>
<name>A0A937VZY6_UNCTE</name>
<protein>
    <submittedName>
        <fullName evidence="1">Uncharacterized protein</fullName>
    </submittedName>
</protein>
<evidence type="ECO:0000313" key="1">
    <source>
        <dbReference type="EMBL" id="MBM3224117.1"/>
    </source>
</evidence>